<dbReference type="SMART" id="SM00830">
    <property type="entry name" value="CM_2"/>
    <property type="match status" value="1"/>
</dbReference>
<dbReference type="PANTHER" id="PTHR38041">
    <property type="entry name" value="CHORISMATE MUTASE"/>
    <property type="match status" value="1"/>
</dbReference>
<evidence type="ECO:0000256" key="2">
    <source>
        <dbReference type="ARBA" id="ARBA00012404"/>
    </source>
</evidence>
<dbReference type="SUPFAM" id="SSF48600">
    <property type="entry name" value="Chorismate mutase II"/>
    <property type="match status" value="1"/>
</dbReference>
<dbReference type="InterPro" id="IPR002701">
    <property type="entry name" value="CM_II_prokaryot"/>
</dbReference>
<dbReference type="EMBL" id="MN738055">
    <property type="protein sequence ID" value="QHB15592.1"/>
    <property type="molecule type" value="mRNA"/>
</dbReference>
<accession>A0A7S5HG14</accession>
<dbReference type="InterPro" id="IPR051331">
    <property type="entry name" value="Chorismate_mutase-related"/>
</dbReference>
<dbReference type="InterPro" id="IPR008240">
    <property type="entry name" value="Chorismate_mutase_periplasmic"/>
</dbReference>
<reference evidence="6" key="1">
    <citation type="submission" date="2019-11" db="EMBL/GenBank/DDBJ databases">
        <title>Identification of Saliva Proteins of the Whitefly Bemisia tabaci by Transcriptome and LC-MS/MS Analyses.</title>
        <authorList>
            <person name="Huang H.-J."/>
        </authorList>
    </citation>
    <scope>NUCLEOTIDE SEQUENCE</scope>
</reference>
<evidence type="ECO:0000256" key="3">
    <source>
        <dbReference type="ARBA" id="ARBA00022729"/>
    </source>
</evidence>
<feature type="domain" description="Chorismate mutase" evidence="5">
    <location>
        <begin position="79"/>
        <end position="175"/>
    </location>
</feature>
<dbReference type="NCBIfam" id="TIGR01806">
    <property type="entry name" value="CM_mono2"/>
    <property type="match status" value="1"/>
</dbReference>
<evidence type="ECO:0000256" key="1">
    <source>
        <dbReference type="ARBA" id="ARBA00004817"/>
    </source>
</evidence>
<dbReference type="InterPro" id="IPR036979">
    <property type="entry name" value="CM_dom_sf"/>
</dbReference>
<dbReference type="EC" id="5.4.99.5" evidence="2"/>
<dbReference type="GO" id="GO:0004106">
    <property type="term" value="F:chorismate mutase activity"/>
    <property type="evidence" value="ECO:0007669"/>
    <property type="project" value="UniProtKB-EC"/>
</dbReference>
<organism evidence="6">
    <name type="scientific">Bemisia tabaci</name>
    <name type="common">Sweetpotato whitefly</name>
    <name type="synonym">Aleurodes tabaci</name>
    <dbReference type="NCBI Taxonomy" id="7038"/>
    <lineage>
        <taxon>Eukaryota</taxon>
        <taxon>Metazoa</taxon>
        <taxon>Ecdysozoa</taxon>
        <taxon>Arthropoda</taxon>
        <taxon>Hexapoda</taxon>
        <taxon>Insecta</taxon>
        <taxon>Pterygota</taxon>
        <taxon>Neoptera</taxon>
        <taxon>Paraneoptera</taxon>
        <taxon>Hemiptera</taxon>
        <taxon>Sternorrhyncha</taxon>
        <taxon>Aleyrodoidea</taxon>
        <taxon>Aleyrodidae</taxon>
        <taxon>Aleyrodinae</taxon>
        <taxon>Bemisia</taxon>
    </lineage>
</organism>
<protein>
    <recommendedName>
        <fullName evidence="2">chorismate mutase</fullName>
        <ecNumber evidence="2">5.4.99.5</ecNumber>
    </recommendedName>
</protein>
<dbReference type="PROSITE" id="PS51168">
    <property type="entry name" value="CHORISMATE_MUT_2"/>
    <property type="match status" value="1"/>
</dbReference>
<evidence type="ECO:0000256" key="4">
    <source>
        <dbReference type="ARBA" id="ARBA00023235"/>
    </source>
</evidence>
<keyword evidence="3" id="KW-0732">Signal</keyword>
<evidence type="ECO:0000259" key="5">
    <source>
        <dbReference type="PROSITE" id="PS51168"/>
    </source>
</evidence>
<dbReference type="PANTHER" id="PTHR38041:SF2">
    <property type="entry name" value="SECRETED CHORISMATE MUTASE"/>
    <property type="match status" value="1"/>
</dbReference>
<evidence type="ECO:0000313" key="6">
    <source>
        <dbReference type="EMBL" id="QHB15592.1"/>
    </source>
</evidence>
<dbReference type="Pfam" id="PF01817">
    <property type="entry name" value="CM_2"/>
    <property type="match status" value="1"/>
</dbReference>
<proteinExistence type="evidence at transcript level"/>
<dbReference type="UniPathway" id="UPA00120">
    <property type="reaction ID" value="UER00203"/>
</dbReference>
<dbReference type="AlphaFoldDB" id="A0A7S5HG14"/>
<dbReference type="GO" id="GO:0046417">
    <property type="term" value="P:chorismate metabolic process"/>
    <property type="evidence" value="ECO:0007669"/>
    <property type="project" value="InterPro"/>
</dbReference>
<dbReference type="Gene3D" id="1.20.59.10">
    <property type="entry name" value="Chorismate mutase"/>
    <property type="match status" value="1"/>
</dbReference>
<dbReference type="GO" id="GO:0009697">
    <property type="term" value="P:salicylic acid biosynthetic process"/>
    <property type="evidence" value="ECO:0007669"/>
    <property type="project" value="TreeGrafter"/>
</dbReference>
<keyword evidence="4" id="KW-0413">Isomerase</keyword>
<sequence length="253" mass="28736">MLKRTMWKWKDKVCLCKLDKKQCKSEHWTAFTPERFFRTWHKTGAKMGFIESASMVMAVSLCLFVDVHPKSVAVCHPQTAEVCHPQTAEANADASTGAMIILSLATTLNNRMEYMKDVAGDKYKKGKPVEDLPREEKVMNSAVANASAEGLDPNSVRPFIQAQMDVAKDIQRTYIAGWKVRPEKWEPRALEEVREFISADDAKILRLSRQQLTLGGFCEAYRAQIYRSLTAPHITDAHRKLLVDTLFCVTLKQ</sequence>
<name>A0A7S5HG14_BEMTA</name>
<comment type="pathway">
    <text evidence="1">Metabolic intermediate biosynthesis; prephenate biosynthesis; prephenate from chorismate: step 1/1.</text>
</comment>
<dbReference type="InterPro" id="IPR036263">
    <property type="entry name" value="Chorismate_II_sf"/>
</dbReference>